<dbReference type="Proteomes" id="UP000659698">
    <property type="component" value="Unassembled WGS sequence"/>
</dbReference>
<evidence type="ECO:0000313" key="2">
    <source>
        <dbReference type="EMBL" id="MBC3539983.1"/>
    </source>
</evidence>
<proteinExistence type="predicted"/>
<dbReference type="PANTHER" id="PTHR36966:SF1">
    <property type="entry name" value="REP-ASSOCIATED TYROSINE TRANSPOSASE"/>
    <property type="match status" value="1"/>
</dbReference>
<dbReference type="Gene3D" id="3.30.70.1290">
    <property type="entry name" value="Transposase IS200-like"/>
    <property type="match status" value="1"/>
</dbReference>
<accession>A0ABR6VS13</accession>
<dbReference type="SUPFAM" id="SSF143422">
    <property type="entry name" value="Transposase IS200-like"/>
    <property type="match status" value="1"/>
</dbReference>
<feature type="domain" description="Transposase IS200-like" evidence="1">
    <location>
        <begin position="21"/>
        <end position="183"/>
    </location>
</feature>
<organism evidence="2 3">
    <name type="scientific">Rufibacter sediminis</name>
    <dbReference type="NCBI Taxonomy" id="2762756"/>
    <lineage>
        <taxon>Bacteria</taxon>
        <taxon>Pseudomonadati</taxon>
        <taxon>Bacteroidota</taxon>
        <taxon>Cytophagia</taxon>
        <taxon>Cytophagales</taxon>
        <taxon>Hymenobacteraceae</taxon>
        <taxon>Rufibacter</taxon>
    </lineage>
</organism>
<name>A0ABR6VS13_9BACT</name>
<keyword evidence="3" id="KW-1185">Reference proteome</keyword>
<gene>
    <name evidence="2" type="ORF">H7U12_09830</name>
</gene>
<dbReference type="InterPro" id="IPR002686">
    <property type="entry name" value="Transposase_17"/>
</dbReference>
<dbReference type="SMART" id="SM01321">
    <property type="entry name" value="Y1_Tnp"/>
    <property type="match status" value="1"/>
</dbReference>
<sequence>MAYNHLLHHRRSIRLHGYDYAQAGLYFITLCVQDKAYLFGEISDSAMILNEAGKMVEQQWLTLPQRFPTVALHPYVIMPNHFHGIIENVGATLVVAQNAKDAVTTLEQANDGNLGQGQPQGIAPTISSIISAFKSITTVEYIRGVKAKSWIAFNNRLWQRNYWEHIIRDEKEYASICEYIQDNPLNWETDKLK</sequence>
<dbReference type="EMBL" id="JACOAF010000022">
    <property type="protein sequence ID" value="MBC3539983.1"/>
    <property type="molecule type" value="Genomic_DNA"/>
</dbReference>
<dbReference type="InterPro" id="IPR052715">
    <property type="entry name" value="RAYT_transposase"/>
</dbReference>
<comment type="caution">
    <text evidence="2">The sequence shown here is derived from an EMBL/GenBank/DDBJ whole genome shotgun (WGS) entry which is preliminary data.</text>
</comment>
<evidence type="ECO:0000259" key="1">
    <source>
        <dbReference type="SMART" id="SM01321"/>
    </source>
</evidence>
<dbReference type="InterPro" id="IPR036515">
    <property type="entry name" value="Transposase_17_sf"/>
</dbReference>
<evidence type="ECO:0000313" key="3">
    <source>
        <dbReference type="Proteomes" id="UP000659698"/>
    </source>
</evidence>
<protein>
    <submittedName>
        <fullName evidence="2">Transposase</fullName>
    </submittedName>
</protein>
<dbReference type="PANTHER" id="PTHR36966">
    <property type="entry name" value="REP-ASSOCIATED TYROSINE TRANSPOSASE"/>
    <property type="match status" value="1"/>
</dbReference>
<reference evidence="2 3" key="1">
    <citation type="journal article" date="2019" name="Int. J. Syst. Evol. Microbiol.">
        <title>Rufibacter sediminis sp. nov., isolated from freshwater lake sediment.</title>
        <authorList>
            <person name="Qu J.H."/>
            <person name="Zhang L.J."/>
            <person name="Fu Y.H."/>
            <person name="Li H.F."/>
        </authorList>
    </citation>
    <scope>NUCLEOTIDE SEQUENCE [LARGE SCALE GENOMIC DNA]</scope>
    <source>
        <strain evidence="2 3">H-1</strain>
    </source>
</reference>